<reference evidence="7 8" key="1">
    <citation type="journal article" date="2013" name="Stand. Genomic Sci.">
        <title>Genomic Encyclopedia of Type Strains, Phase I: The one thousand microbial genomes (KMG-I) project.</title>
        <authorList>
            <person name="Kyrpides N.C."/>
            <person name="Woyke T."/>
            <person name="Eisen J.A."/>
            <person name="Garrity G."/>
            <person name="Lilburn T.G."/>
            <person name="Beck B.J."/>
            <person name="Whitman W.B."/>
            <person name="Hugenholtz P."/>
            <person name="Klenk H.P."/>
        </authorList>
    </citation>
    <scope>NUCLEOTIDE SEQUENCE [LARGE SCALE GENOMIC DNA]</scope>
    <source>
        <strain evidence="7 8">DSM 45044</strain>
    </source>
</reference>
<evidence type="ECO:0000256" key="4">
    <source>
        <dbReference type="SAM" id="SignalP"/>
    </source>
</evidence>
<proteinExistence type="inferred from homology"/>
<dbReference type="SUPFAM" id="SSF49785">
    <property type="entry name" value="Galactose-binding domain-like"/>
    <property type="match status" value="1"/>
</dbReference>
<dbReference type="InterPro" id="IPR005084">
    <property type="entry name" value="CBM6"/>
</dbReference>
<dbReference type="InterPro" id="IPR006311">
    <property type="entry name" value="TAT_signal"/>
</dbReference>
<sequence>MTITTPVTRSGTRPARRLLGLATAAALAVGLLTATAPAAQAAIPDRPEWTLQFGDDFDGASGTLPDTANWRFSIGHGYPGGPANWGTGEIAYHTDDPANVSLDGTGNLRITPRRDAAGNWTSARIETNRQDFRPPADGVLRIESRLQMPNVTGEAAMGYWPAFWALGSPYRGNWWNWPGIGEYDIMENVNGIDSTWAVLHCGVAPGGPCNENNGIGASRTCPGSPCQGNFHTFTFEWDASSSPQELRWYVDGQQYHSVDQSQLPADTWSQMTSHAGYFIILNVAIGGAFPDGVAGRVTPTAATRPGHPMVVDYVAVWTRPGDGGGDPDPGDPQRDAYSPIQAESLDGHRGVVVEGGHIGYLASGDWARFDGVDFGATPPVDFLARVASGAPPGVSGLVEIRLDSPGNPPIGAFAVGTTGGWTSWRDIPGNVSAVTGVHTVFVTFTSGQPADFVNLDRFHFRR</sequence>
<dbReference type="SMART" id="SM00606">
    <property type="entry name" value="CBD_IV"/>
    <property type="match status" value="1"/>
</dbReference>
<dbReference type="RefSeq" id="WP_147135982.1">
    <property type="nucleotide sequence ID" value="NZ_BAABIJ010000001.1"/>
</dbReference>
<dbReference type="OrthoDB" id="9809583at2"/>
<evidence type="ECO:0000259" key="6">
    <source>
        <dbReference type="PROSITE" id="PS51762"/>
    </source>
</evidence>
<comment type="caution">
    <text evidence="7">The sequence shown here is derived from an EMBL/GenBank/DDBJ whole genome shotgun (WGS) entry which is preliminary data.</text>
</comment>
<feature type="chain" id="PRO_5021819059" evidence="4">
    <location>
        <begin position="42"/>
        <end position="462"/>
    </location>
</feature>
<evidence type="ECO:0000256" key="3">
    <source>
        <dbReference type="SAM" id="MobiDB-lite"/>
    </source>
</evidence>
<dbReference type="AlphaFoldDB" id="A0A562VE11"/>
<evidence type="ECO:0000256" key="2">
    <source>
        <dbReference type="ARBA" id="ARBA00022729"/>
    </source>
</evidence>
<feature type="region of interest" description="Disordered" evidence="3">
    <location>
        <begin position="318"/>
        <end position="338"/>
    </location>
</feature>
<keyword evidence="8" id="KW-1185">Reference proteome</keyword>
<dbReference type="InterPro" id="IPR006584">
    <property type="entry name" value="Cellulose-bd_IV"/>
</dbReference>
<dbReference type="SUPFAM" id="SSF49899">
    <property type="entry name" value="Concanavalin A-like lectins/glucanases"/>
    <property type="match status" value="1"/>
</dbReference>
<evidence type="ECO:0000256" key="1">
    <source>
        <dbReference type="ARBA" id="ARBA00006865"/>
    </source>
</evidence>
<dbReference type="GO" id="GO:0030246">
    <property type="term" value="F:carbohydrate binding"/>
    <property type="evidence" value="ECO:0007669"/>
    <property type="project" value="InterPro"/>
</dbReference>
<evidence type="ECO:0000259" key="5">
    <source>
        <dbReference type="PROSITE" id="PS51175"/>
    </source>
</evidence>
<evidence type="ECO:0000313" key="8">
    <source>
        <dbReference type="Proteomes" id="UP000321617"/>
    </source>
</evidence>
<protein>
    <submittedName>
        <fullName evidence="7">Beta-glucanase (GH16 family)</fullName>
    </submittedName>
</protein>
<dbReference type="EMBL" id="VLLL01000005">
    <property type="protein sequence ID" value="TWJ16120.1"/>
    <property type="molecule type" value="Genomic_DNA"/>
</dbReference>
<dbReference type="InterPro" id="IPR000757">
    <property type="entry name" value="Beta-glucanase-like"/>
</dbReference>
<dbReference type="InterPro" id="IPR050546">
    <property type="entry name" value="Glycosyl_Hydrlase_16"/>
</dbReference>
<feature type="domain" description="GH16" evidence="6">
    <location>
        <begin position="38"/>
        <end position="322"/>
    </location>
</feature>
<feature type="signal peptide" evidence="4">
    <location>
        <begin position="1"/>
        <end position="41"/>
    </location>
</feature>
<dbReference type="Pfam" id="PF03422">
    <property type="entry name" value="CBM_6"/>
    <property type="match status" value="1"/>
</dbReference>
<dbReference type="CDD" id="cd02182">
    <property type="entry name" value="GH16_Strep_laminarinase_like"/>
    <property type="match status" value="1"/>
</dbReference>
<name>A0A562VE11_9ACTN</name>
<feature type="domain" description="CBM6" evidence="5">
    <location>
        <begin position="325"/>
        <end position="461"/>
    </location>
</feature>
<keyword evidence="2 4" id="KW-0732">Signal</keyword>
<dbReference type="PROSITE" id="PS51318">
    <property type="entry name" value="TAT"/>
    <property type="match status" value="1"/>
</dbReference>
<dbReference type="PROSITE" id="PS51762">
    <property type="entry name" value="GH16_2"/>
    <property type="match status" value="1"/>
</dbReference>
<dbReference type="Gene3D" id="2.60.120.260">
    <property type="entry name" value="Galactose-binding domain-like"/>
    <property type="match status" value="1"/>
</dbReference>
<dbReference type="GO" id="GO:0005975">
    <property type="term" value="P:carbohydrate metabolic process"/>
    <property type="evidence" value="ECO:0007669"/>
    <property type="project" value="InterPro"/>
</dbReference>
<dbReference type="Proteomes" id="UP000321617">
    <property type="component" value="Unassembled WGS sequence"/>
</dbReference>
<dbReference type="PANTHER" id="PTHR10963:SF55">
    <property type="entry name" value="GLYCOSIDE HYDROLASE FAMILY 16 PROTEIN"/>
    <property type="match status" value="1"/>
</dbReference>
<dbReference type="InterPro" id="IPR013320">
    <property type="entry name" value="ConA-like_dom_sf"/>
</dbReference>
<dbReference type="CDD" id="cd04084">
    <property type="entry name" value="CBM6_xylanase-like"/>
    <property type="match status" value="1"/>
</dbReference>
<dbReference type="Gene3D" id="2.60.120.200">
    <property type="match status" value="1"/>
</dbReference>
<dbReference type="PROSITE" id="PS51175">
    <property type="entry name" value="CBM6"/>
    <property type="match status" value="1"/>
</dbReference>
<organism evidence="7 8">
    <name type="scientific">Stackebrandtia albiflava</name>
    <dbReference type="NCBI Taxonomy" id="406432"/>
    <lineage>
        <taxon>Bacteria</taxon>
        <taxon>Bacillati</taxon>
        <taxon>Actinomycetota</taxon>
        <taxon>Actinomycetes</taxon>
        <taxon>Glycomycetales</taxon>
        <taxon>Glycomycetaceae</taxon>
        <taxon>Stackebrandtia</taxon>
    </lineage>
</organism>
<dbReference type="InterPro" id="IPR008979">
    <property type="entry name" value="Galactose-bd-like_sf"/>
</dbReference>
<dbReference type="GO" id="GO:0004553">
    <property type="term" value="F:hydrolase activity, hydrolyzing O-glycosyl compounds"/>
    <property type="evidence" value="ECO:0007669"/>
    <property type="project" value="InterPro"/>
</dbReference>
<evidence type="ECO:0000313" key="7">
    <source>
        <dbReference type="EMBL" id="TWJ16120.1"/>
    </source>
</evidence>
<dbReference type="PANTHER" id="PTHR10963">
    <property type="entry name" value="GLYCOSYL HYDROLASE-RELATED"/>
    <property type="match status" value="1"/>
</dbReference>
<accession>A0A562VE11</accession>
<comment type="similarity">
    <text evidence="1">Belongs to the glycosyl hydrolase 16 family.</text>
</comment>
<gene>
    <name evidence="7" type="ORF">LX16_1844</name>
</gene>